<comment type="caution">
    <text evidence="1">The sequence shown here is derived from an EMBL/GenBank/DDBJ whole genome shotgun (WGS) entry which is preliminary data.</text>
</comment>
<dbReference type="AlphaFoldDB" id="A0AAD5KDL2"/>
<organism evidence="1 2">
    <name type="scientific">Daphnia sinensis</name>
    <dbReference type="NCBI Taxonomy" id="1820382"/>
    <lineage>
        <taxon>Eukaryota</taxon>
        <taxon>Metazoa</taxon>
        <taxon>Ecdysozoa</taxon>
        <taxon>Arthropoda</taxon>
        <taxon>Crustacea</taxon>
        <taxon>Branchiopoda</taxon>
        <taxon>Diplostraca</taxon>
        <taxon>Cladocera</taxon>
        <taxon>Anomopoda</taxon>
        <taxon>Daphniidae</taxon>
        <taxon>Daphnia</taxon>
        <taxon>Daphnia similis group</taxon>
    </lineage>
</organism>
<gene>
    <name evidence="1" type="ORF">GHT06_003792</name>
</gene>
<reference evidence="1" key="1">
    <citation type="submission" date="2022-05" db="EMBL/GenBank/DDBJ databases">
        <title>A multi-omics perspective on studying reproductive biology in Daphnia sinensis.</title>
        <authorList>
            <person name="Jia J."/>
        </authorList>
    </citation>
    <scope>NUCLEOTIDE SEQUENCE</scope>
    <source>
        <strain evidence="1">WSL</strain>
    </source>
</reference>
<accession>A0AAD5KDL2</accession>
<evidence type="ECO:0000313" key="2">
    <source>
        <dbReference type="Proteomes" id="UP000820818"/>
    </source>
</evidence>
<evidence type="ECO:0000313" key="1">
    <source>
        <dbReference type="EMBL" id="KAI9549606.1"/>
    </source>
</evidence>
<protein>
    <submittedName>
        <fullName evidence="1">Uncharacterized protein</fullName>
    </submittedName>
</protein>
<sequence>MVEGPTAVLPVPTTLLSVCKALTAPIPRVVQGVGDGFHINPDSPMNNVNYEFVVHSGADMASLIKAATKQPVYELPVMTPPGEAPTDWSSPESLRKILPETYLLAHMYLGMFPQSLDANDPYSHHRLLAQNPNQPGPHRGLLKDTLAITMKPTYRLSDYVSTLNSSLYGKLMFTLSGSAAKALGLPTWPAASIQRRSQTTRQGR</sequence>
<dbReference type="EMBL" id="WJBH02000290">
    <property type="protein sequence ID" value="KAI9549606.1"/>
    <property type="molecule type" value="Genomic_DNA"/>
</dbReference>
<name>A0AAD5KDL2_9CRUS</name>
<keyword evidence="2" id="KW-1185">Reference proteome</keyword>
<dbReference type="Proteomes" id="UP000820818">
    <property type="component" value="Unassembled WGS sequence"/>
</dbReference>
<proteinExistence type="predicted"/>